<dbReference type="Proteomes" id="UP000278422">
    <property type="component" value="Unassembled WGS sequence"/>
</dbReference>
<gene>
    <name evidence="3" type="ORF">CXF42_10560</name>
    <name evidence="2" type="ORF">CXF48_09020</name>
</gene>
<keyword evidence="5" id="KW-1185">Reference proteome</keyword>
<organism evidence="3 5">
    <name type="scientific">Corynebacterium bovis</name>
    <dbReference type="NCBI Taxonomy" id="36808"/>
    <lineage>
        <taxon>Bacteria</taxon>
        <taxon>Bacillati</taxon>
        <taxon>Actinomycetota</taxon>
        <taxon>Actinomycetes</taxon>
        <taxon>Mycobacteriales</taxon>
        <taxon>Corynebacteriaceae</taxon>
        <taxon>Corynebacterium</taxon>
    </lineage>
</organism>
<evidence type="ECO:0000256" key="1">
    <source>
        <dbReference type="SAM" id="MobiDB-lite"/>
    </source>
</evidence>
<dbReference type="EMBL" id="PQNK01000016">
    <property type="protein sequence ID" value="RRO85837.1"/>
    <property type="molecule type" value="Genomic_DNA"/>
</dbReference>
<evidence type="ECO:0000313" key="2">
    <source>
        <dbReference type="EMBL" id="RRO85837.1"/>
    </source>
</evidence>
<accession>A0A3R8PJS9</accession>
<reference evidence="4 5" key="1">
    <citation type="submission" date="2018-01" db="EMBL/GenBank/DDBJ databases">
        <title>Twenty Corynebacterium bovis Genomes.</title>
        <authorList>
            <person name="Gulvik C.A."/>
        </authorList>
    </citation>
    <scope>NUCLEOTIDE SEQUENCE [LARGE SCALE GENOMIC DNA]</scope>
    <source>
        <strain evidence="3 5">16-2004</strain>
        <strain evidence="2 4">F6900</strain>
    </source>
</reference>
<proteinExistence type="predicted"/>
<dbReference type="Proteomes" id="UP000276526">
    <property type="component" value="Unassembled WGS sequence"/>
</dbReference>
<name>A0A3R8PJS9_9CORY</name>
<evidence type="ECO:0000313" key="5">
    <source>
        <dbReference type="Proteomes" id="UP000278422"/>
    </source>
</evidence>
<evidence type="ECO:0000313" key="4">
    <source>
        <dbReference type="Proteomes" id="UP000276526"/>
    </source>
</evidence>
<feature type="region of interest" description="Disordered" evidence="1">
    <location>
        <begin position="1"/>
        <end position="30"/>
    </location>
</feature>
<dbReference type="AlphaFoldDB" id="A0A3R8PJS9"/>
<dbReference type="EMBL" id="PQNQ01000052">
    <property type="protein sequence ID" value="RRQ01750.1"/>
    <property type="molecule type" value="Genomic_DNA"/>
</dbReference>
<comment type="caution">
    <text evidence="3">The sequence shown here is derived from an EMBL/GenBank/DDBJ whole genome shotgun (WGS) entry which is preliminary data.</text>
</comment>
<protein>
    <submittedName>
        <fullName evidence="3">Uncharacterized protein</fullName>
    </submittedName>
</protein>
<evidence type="ECO:0000313" key="3">
    <source>
        <dbReference type="EMBL" id="RRQ01750.1"/>
    </source>
</evidence>
<sequence length="160" mass="16513">MAPLTTPTAQRDAPGGHLRPAGAPGGRKENDTMRRTLAAAGLAALCLTGLAACGDDGLDGTWSNEQMTVTVDGDNWNSTITLDPGSSATLTGHVDTDGRKLIIDNFGGGSTDSEMSQGFASLGQKFARGKGALDDNERALSYTLDGDTLTVEGDALTRQK</sequence>